<evidence type="ECO:0000259" key="3">
    <source>
        <dbReference type="PROSITE" id="PS51178"/>
    </source>
</evidence>
<reference evidence="4 5" key="1">
    <citation type="submission" date="2017-06" db="EMBL/GenBank/DDBJ databases">
        <authorList>
            <person name="Kim H.J."/>
            <person name="Triplett B.A."/>
        </authorList>
    </citation>
    <scope>NUCLEOTIDE SEQUENCE [LARGE SCALE GENOMIC DNA]</scope>
    <source>
        <strain evidence="4">FRACA_ARgP5</strain>
    </source>
</reference>
<keyword evidence="5" id="KW-1185">Reference proteome</keyword>
<evidence type="ECO:0000313" key="5">
    <source>
        <dbReference type="Proteomes" id="UP000234331"/>
    </source>
</evidence>
<feature type="compositionally biased region" description="Basic and acidic residues" evidence="1">
    <location>
        <begin position="309"/>
        <end position="320"/>
    </location>
</feature>
<feature type="transmembrane region" description="Helical" evidence="2">
    <location>
        <begin position="45"/>
        <end position="63"/>
    </location>
</feature>
<feature type="compositionally biased region" description="Low complexity" evidence="1">
    <location>
        <begin position="283"/>
        <end position="292"/>
    </location>
</feature>
<feature type="region of interest" description="Disordered" evidence="1">
    <location>
        <begin position="187"/>
        <end position="320"/>
    </location>
</feature>
<keyword evidence="2" id="KW-1133">Transmembrane helix</keyword>
<accession>A0A2I2KUV7</accession>
<dbReference type="Pfam" id="PF03793">
    <property type="entry name" value="PASTA"/>
    <property type="match status" value="1"/>
</dbReference>
<evidence type="ECO:0000256" key="2">
    <source>
        <dbReference type="SAM" id="Phobius"/>
    </source>
</evidence>
<feature type="region of interest" description="Disordered" evidence="1">
    <location>
        <begin position="69"/>
        <end position="172"/>
    </location>
</feature>
<dbReference type="EMBL" id="FZMO01000260">
    <property type="protein sequence ID" value="SNQ49457.1"/>
    <property type="molecule type" value="Genomic_DNA"/>
</dbReference>
<feature type="domain" description="PASTA" evidence="3">
    <location>
        <begin position="158"/>
        <end position="224"/>
    </location>
</feature>
<organism evidence="4 5">
    <name type="scientific">Frankia canadensis</name>
    <dbReference type="NCBI Taxonomy" id="1836972"/>
    <lineage>
        <taxon>Bacteria</taxon>
        <taxon>Bacillati</taxon>
        <taxon>Actinomycetota</taxon>
        <taxon>Actinomycetes</taxon>
        <taxon>Frankiales</taxon>
        <taxon>Frankiaceae</taxon>
        <taxon>Frankia</taxon>
    </lineage>
</organism>
<feature type="compositionally biased region" description="Low complexity" evidence="1">
    <location>
        <begin position="86"/>
        <end position="106"/>
    </location>
</feature>
<feature type="compositionally biased region" description="Low complexity" evidence="1">
    <location>
        <begin position="207"/>
        <end position="217"/>
    </location>
</feature>
<keyword evidence="2" id="KW-0812">Transmembrane</keyword>
<dbReference type="CDD" id="cd06577">
    <property type="entry name" value="PASTA_pknB"/>
    <property type="match status" value="1"/>
</dbReference>
<feature type="compositionally biased region" description="Low complexity" evidence="1">
    <location>
        <begin position="115"/>
        <end position="129"/>
    </location>
</feature>
<dbReference type="InterPro" id="IPR005543">
    <property type="entry name" value="PASTA_dom"/>
</dbReference>
<protein>
    <recommendedName>
        <fullName evidence="3">PASTA domain-containing protein</fullName>
    </recommendedName>
</protein>
<proteinExistence type="predicted"/>
<sequence length="363" mass="35774">MRVADGTADRQAASMLDPLTGPQEAVVAGPAAGVRRWWDERHRTVLGTAGLALAGALLGLALAGQGPFDRSGGGPADQVEAPATVGQSQPGVTSSPSPGVGPSASPDGRRGGGDASPTSPARAGATASPGSGGGPDPTASGAATPPAGPAVGTDESGGTRPRIPPVVGQKADAAARILRDRGFTVSRRWRADQASRDTVVAVDPREGTTPAGGAATPVTLIVSSGPREVTTPPVDPSTGPIDRPGQGGHQPGIGVVPPPGPTSSTPPSPPPPSGRSGDGAGPAPGAPSRGGPLTEGLGRRPAAPSVRGAHADLSSRPRAIDRTSRAAGTCIVRKVPCRYSLRSSSAPIGSRWAGGHRRVADLE</sequence>
<evidence type="ECO:0000313" key="4">
    <source>
        <dbReference type="EMBL" id="SNQ49457.1"/>
    </source>
</evidence>
<dbReference type="PROSITE" id="PS51178">
    <property type="entry name" value="PASTA"/>
    <property type="match status" value="1"/>
</dbReference>
<dbReference type="Gene3D" id="3.30.10.20">
    <property type="match status" value="1"/>
</dbReference>
<name>A0A2I2KUV7_9ACTN</name>
<dbReference type="AlphaFoldDB" id="A0A2I2KUV7"/>
<feature type="compositionally biased region" description="Pro residues" evidence="1">
    <location>
        <begin position="256"/>
        <end position="273"/>
    </location>
</feature>
<keyword evidence="2" id="KW-0472">Membrane</keyword>
<evidence type="ECO:0000256" key="1">
    <source>
        <dbReference type="SAM" id="MobiDB-lite"/>
    </source>
</evidence>
<dbReference type="Proteomes" id="UP000234331">
    <property type="component" value="Unassembled WGS sequence"/>
</dbReference>
<feature type="compositionally biased region" description="Low complexity" evidence="1">
    <location>
        <begin position="136"/>
        <end position="153"/>
    </location>
</feature>
<gene>
    <name evidence="4" type="ORF">FRACA_3320004</name>
</gene>